<dbReference type="SMART" id="SM00588">
    <property type="entry name" value="NEUZ"/>
    <property type="match status" value="6"/>
</dbReference>
<feature type="domain" description="NHR" evidence="11">
    <location>
        <begin position="289"/>
        <end position="456"/>
    </location>
</feature>
<dbReference type="PROSITE" id="PS51065">
    <property type="entry name" value="NHR"/>
    <property type="match status" value="6"/>
</dbReference>
<evidence type="ECO:0000256" key="3">
    <source>
        <dbReference type="ARBA" id="ARBA00022737"/>
    </source>
</evidence>
<accession>A0A8C5EV89</accession>
<keyword evidence="2" id="KW-0963">Cytoplasm</keyword>
<dbReference type="Proteomes" id="UP000694680">
    <property type="component" value="Chromosome 18"/>
</dbReference>
<feature type="domain" description="NHR" evidence="11">
    <location>
        <begin position="889"/>
        <end position="1059"/>
    </location>
</feature>
<evidence type="ECO:0000256" key="8">
    <source>
        <dbReference type="ARBA" id="ARBA00073992"/>
    </source>
</evidence>
<proteinExistence type="predicted"/>
<protein>
    <recommendedName>
        <fullName evidence="8">Neuralized-like protein 4</fullName>
    </recommendedName>
</protein>
<name>A0A8C5EV89_GOUWI</name>
<keyword evidence="6" id="KW-0206">Cytoskeleton</keyword>
<dbReference type="Pfam" id="PF07177">
    <property type="entry name" value="Neuralized"/>
    <property type="match status" value="6"/>
</dbReference>
<dbReference type="PANTHER" id="PTHR12429:SF14">
    <property type="entry name" value="NEURALIZED-LIKE PROTEIN 4"/>
    <property type="match status" value="1"/>
</dbReference>
<evidence type="ECO:0000313" key="12">
    <source>
        <dbReference type="Ensembl" id="ENSGWIP00000026402.1"/>
    </source>
</evidence>
<evidence type="ECO:0000256" key="2">
    <source>
        <dbReference type="ARBA" id="ARBA00022490"/>
    </source>
</evidence>
<keyword evidence="5" id="KW-0832">Ubl conjugation</keyword>
<dbReference type="GO" id="GO:0061630">
    <property type="term" value="F:ubiquitin protein ligase activity"/>
    <property type="evidence" value="ECO:0007669"/>
    <property type="project" value="TreeGrafter"/>
</dbReference>
<dbReference type="FunFam" id="2.60.120.920:FF:000014">
    <property type="entry name" value="neuralized-like protein 4 isoform X2"/>
    <property type="match status" value="1"/>
</dbReference>
<feature type="domain" description="NHR" evidence="11">
    <location>
        <begin position="495"/>
        <end position="661"/>
    </location>
</feature>
<evidence type="ECO:0000256" key="5">
    <source>
        <dbReference type="ARBA" id="ARBA00022843"/>
    </source>
</evidence>
<dbReference type="PANTHER" id="PTHR12429">
    <property type="entry name" value="NEURALIZED"/>
    <property type="match status" value="1"/>
</dbReference>
<keyword evidence="10" id="KW-0732">Signal</keyword>
<reference evidence="12" key="2">
    <citation type="submission" date="2025-08" db="UniProtKB">
        <authorList>
            <consortium name="Ensembl"/>
        </authorList>
    </citation>
    <scope>IDENTIFICATION</scope>
</reference>
<feature type="domain" description="NHR" evidence="11">
    <location>
        <begin position="695"/>
        <end position="861"/>
    </location>
</feature>
<reference evidence="12" key="1">
    <citation type="submission" date="2020-06" db="EMBL/GenBank/DDBJ databases">
        <authorList>
            <consortium name="Wellcome Sanger Institute Data Sharing"/>
        </authorList>
    </citation>
    <scope>NUCLEOTIDE SEQUENCE [LARGE SCALE GENOMIC DNA]</scope>
</reference>
<dbReference type="InterPro" id="IPR037962">
    <property type="entry name" value="Neuralized"/>
</dbReference>
<sequence length="1528" mass="167078">MVLLVIIYLLLLGNFKMYHISGWCFPNNIPVAENPPIHLATLNTGRPVKMAAELHPRSGKLIGLSNSNRTARRNQPVQEFNHGLVLSKEPLKDRDVFTVRIDKKVNSWSGSIEIGVTALDPAALDFPSSATGLKGGSWIVSGCSVLRDGRSVLEEYGRDLDQLAEGDRVGIQRSSRGELHLWVNGQDCGAAASGLPPTLWAVVDLYGKCTQVTVVSCEPPPAASTEKERETIEREEDDEELFDVFNNAMVSFYRGGTENSNNTNNNPAGGGGAVPGAGVLSGGMTTNDALLFHEKCGTLIKLSNNNKTAERRRPLDEFNNGVVMTNRPLRHNEMFEIRIDKLVDKWSGSIEIGVTTHNPNNLDYPATMTNLRSGTIMMSGCGILTNGKGTRREYCEFSLDELQEGDHIGLMRKASGALHFYINGIDQGVAAAQTPGVVYGVVDLYGMAVKVTIVHNHNHSDRLRRNNAIMRALSPDVGRPRPALSLTPDSEGPDRLLFHHNCGQKAAIISDGRTALRPHATDDFNHGVVLSSRPLRSNEVFQVRIDKMVDKWAGSIEIGVTTHNPAYLQLPSTMTNLRSGTWMMTGNGVMHNGTTILDEYGHNLDRLKAGDTVGVVRKEDGSLHFFVNGIAQGPAAWNVPPSVYAVVDLYGQAAQATIMDDMVDLPPLPEDSLDGPIALSPGSPCSIAGATTTTDLRFHQLHGTNAVITNGGRTALRQNCRSEFNDAIVISNRCLRDAELFEIVIQKMVDRWSGSIEAGVTAIRPEELEFPNTMTDIDYDTWMLSGTAIMQDGNTMRNNYGCDLDSLTTGSRIGMMRSAIGDLHYYINGVDQGVACSGLPPDVYAVIDLYGQCVQVSITSSSGPLDNSLCTSNITEKSFPIQSPVAGVAHRLHGKHGKNVVLLGEGCQAVRVGGYAHGIVFSGKELRADELFEVRIDDVDEQWCGSLHIGLTTLSPPELPSCPMSGLSPSLPQLRTKVTWLLCGSEVRRNGVLQRQNYGCSLNRLTVGNRIGVKRCNDDTMHIFIDGEDMGPAATAVAKNVYAVLDLYGRVTAVSIVSSSLIEDTESVKAPSLSSDSCSEGEEDSSPIRESSALVPTVIAFLENHGKNIQLSNQNLTAARVSSYNQGLLVTVQPLARLQLFQVCIDRLNPSWTSSLSLGVIGHSPDRLNFPSTACCLKRSTWLLQRDSVFHNSLKICENYGPNLDTCPEGTVLGLLVDSNSCLHLYVNGMDQGVAAQDIPSPCYPFIDLYGQCEQVSTHLILSHRNRASDEARCQGDMEKADMVDGIKESVCWTPPPEVNPNKTCEYQALCSRFKDLLTLPDGYFSEDAKYNLCYCESCHKLRGDEAYYKRGEPPRDYALPFGWCRFALSVKPHCEMSNALKKWHIAYHGTSVGALRRTLDHSQLLPGTSSIFSVSPVKTEGPNDYSEPEENCAPGREVPRVRLSPTMRYSGLEIFAPKVQFRDPRSHRCHQAQVGFQVCVRPGSYKAGPQTLGHSEALDPRFSNSEIEWITKEQGGTLLYGLLVRVE</sequence>
<evidence type="ECO:0000313" key="13">
    <source>
        <dbReference type="Proteomes" id="UP000694680"/>
    </source>
</evidence>
<reference evidence="12" key="3">
    <citation type="submission" date="2025-09" db="UniProtKB">
        <authorList>
            <consortium name="Ensembl"/>
        </authorList>
    </citation>
    <scope>IDENTIFICATION</scope>
</reference>
<dbReference type="InterPro" id="IPR043136">
    <property type="entry name" value="B30.2/SPRY_sf"/>
</dbReference>
<dbReference type="InterPro" id="IPR013320">
    <property type="entry name" value="ConA-like_dom_sf"/>
</dbReference>
<keyword evidence="4" id="KW-0833">Ubl conjugation pathway</keyword>
<evidence type="ECO:0000256" key="1">
    <source>
        <dbReference type="ARBA" id="ARBA00004114"/>
    </source>
</evidence>
<keyword evidence="3" id="KW-0677">Repeat</keyword>
<dbReference type="Ensembl" id="ENSGWIT00000028835.1">
    <property type="protein sequence ID" value="ENSGWIP00000026402.1"/>
    <property type="gene ID" value="ENSGWIG00000013849.1"/>
</dbReference>
<dbReference type="GO" id="GO:0005814">
    <property type="term" value="C:centriole"/>
    <property type="evidence" value="ECO:0007669"/>
    <property type="project" value="UniProtKB-SubCell"/>
</dbReference>
<dbReference type="FunFam" id="2.60.120.920:FF:000016">
    <property type="entry name" value="neuralized-like protein 4 isoform X2"/>
    <property type="match status" value="1"/>
</dbReference>
<evidence type="ECO:0000256" key="7">
    <source>
        <dbReference type="ARBA" id="ARBA00060334"/>
    </source>
</evidence>
<evidence type="ECO:0000259" key="11">
    <source>
        <dbReference type="PROSITE" id="PS51065"/>
    </source>
</evidence>
<dbReference type="CDD" id="cd12887">
    <property type="entry name" value="SPRY_NHR_like"/>
    <property type="match status" value="6"/>
</dbReference>
<feature type="domain" description="NHR" evidence="11">
    <location>
        <begin position="1098"/>
        <end position="1261"/>
    </location>
</feature>
<feature type="chain" id="PRO_5034311068" description="Neuralized-like protein 4" evidence="10">
    <location>
        <begin position="23"/>
        <end position="1528"/>
    </location>
</feature>
<feature type="domain" description="NHR" evidence="11">
    <location>
        <begin position="51"/>
        <end position="217"/>
    </location>
</feature>
<dbReference type="InterPro" id="IPR006573">
    <property type="entry name" value="NHR_dom"/>
</dbReference>
<feature type="signal peptide" evidence="10">
    <location>
        <begin position="1"/>
        <end position="22"/>
    </location>
</feature>
<dbReference type="Gene3D" id="2.60.120.920">
    <property type="match status" value="6"/>
</dbReference>
<comment type="subcellular location">
    <subcellularLocation>
        <location evidence="1">Cytoplasm</location>
        <location evidence="1">Cytoskeleton</location>
        <location evidence="1">Microtubule organizing center</location>
        <location evidence="1">Centrosome</location>
        <location evidence="1">Centriole</location>
    </subcellularLocation>
</comment>
<keyword evidence="13" id="KW-1185">Reference proteome</keyword>
<organism evidence="12 13">
    <name type="scientific">Gouania willdenowi</name>
    <name type="common">Blunt-snouted clingfish</name>
    <name type="synonym">Lepadogaster willdenowi</name>
    <dbReference type="NCBI Taxonomy" id="441366"/>
    <lineage>
        <taxon>Eukaryota</taxon>
        <taxon>Metazoa</taxon>
        <taxon>Chordata</taxon>
        <taxon>Craniata</taxon>
        <taxon>Vertebrata</taxon>
        <taxon>Euteleostomi</taxon>
        <taxon>Actinopterygii</taxon>
        <taxon>Neopterygii</taxon>
        <taxon>Teleostei</taxon>
        <taxon>Neoteleostei</taxon>
        <taxon>Acanthomorphata</taxon>
        <taxon>Ovalentaria</taxon>
        <taxon>Blenniimorphae</taxon>
        <taxon>Blenniiformes</taxon>
        <taxon>Gobiesocoidei</taxon>
        <taxon>Gobiesocidae</taxon>
        <taxon>Gobiesocinae</taxon>
        <taxon>Gouania</taxon>
    </lineage>
</organism>
<dbReference type="FunFam" id="2.60.120.920:FF:000001">
    <property type="entry name" value="neuralized-like protein 4 isoform X1"/>
    <property type="match status" value="4"/>
</dbReference>
<comment type="function">
    <text evidence="7">Promotes CCP110 ubiquitination and proteasome-dependent degradation. By counteracting accumulation of CP110, maintains normal centriolar homeostasis and preventing formation of ectopic microtubular organizing centers.</text>
</comment>
<dbReference type="SUPFAM" id="SSF49899">
    <property type="entry name" value="Concanavalin A-like lectins/glucanases"/>
    <property type="match status" value="1"/>
</dbReference>
<gene>
    <name evidence="12" type="primary">neurl4</name>
</gene>
<evidence type="ECO:0000256" key="10">
    <source>
        <dbReference type="SAM" id="SignalP"/>
    </source>
</evidence>
<evidence type="ECO:0000256" key="6">
    <source>
        <dbReference type="ARBA" id="ARBA00023212"/>
    </source>
</evidence>
<evidence type="ECO:0000256" key="4">
    <source>
        <dbReference type="ARBA" id="ARBA00022786"/>
    </source>
</evidence>
<evidence type="ECO:0000256" key="9">
    <source>
        <dbReference type="SAM" id="MobiDB-lite"/>
    </source>
</evidence>
<feature type="region of interest" description="Disordered" evidence="9">
    <location>
        <begin position="1071"/>
        <end position="1090"/>
    </location>
</feature>